<reference evidence="10" key="1">
    <citation type="submission" date="2023-05" db="EMBL/GenBank/DDBJ databases">
        <title>Nepenthes gracilis genome sequencing.</title>
        <authorList>
            <person name="Fukushima K."/>
        </authorList>
    </citation>
    <scope>NUCLEOTIDE SEQUENCE</scope>
    <source>
        <strain evidence="10">SING2019-196</strain>
    </source>
</reference>
<protein>
    <recommendedName>
        <fullName evidence="8">Nuclear transcription factor Y subunit</fullName>
    </recommendedName>
</protein>
<evidence type="ECO:0000256" key="9">
    <source>
        <dbReference type="SAM" id="MobiDB-lite"/>
    </source>
</evidence>
<evidence type="ECO:0000313" key="11">
    <source>
        <dbReference type="Proteomes" id="UP001279734"/>
    </source>
</evidence>
<comment type="function">
    <text evidence="8">Component of the sequence-specific heterotrimeric transcription factor (NF-Y) which specifically recognizes a 5'-CCAAT-3' box motif found in the promoters of its target genes.</text>
</comment>
<keyword evidence="4" id="KW-0010">Activator</keyword>
<comment type="subunit">
    <text evidence="7">Heterotrimeric transcription factor composed of three components, NF-YA, NF-YB and NF-YC. NF-YB and NF-YC must interact and dimerize for NF-YA association and DNA binding.</text>
</comment>
<accession>A0AAD3Y187</accession>
<organism evidence="10 11">
    <name type="scientific">Nepenthes gracilis</name>
    <name type="common">Slender pitcher plant</name>
    <dbReference type="NCBI Taxonomy" id="150966"/>
    <lineage>
        <taxon>Eukaryota</taxon>
        <taxon>Viridiplantae</taxon>
        <taxon>Streptophyta</taxon>
        <taxon>Embryophyta</taxon>
        <taxon>Tracheophyta</taxon>
        <taxon>Spermatophyta</taxon>
        <taxon>Magnoliopsida</taxon>
        <taxon>eudicotyledons</taxon>
        <taxon>Gunneridae</taxon>
        <taxon>Pentapetalae</taxon>
        <taxon>Caryophyllales</taxon>
        <taxon>Nepenthaceae</taxon>
        <taxon>Nepenthes</taxon>
    </lineage>
</organism>
<keyword evidence="5 8" id="KW-0804">Transcription</keyword>
<dbReference type="PROSITE" id="PS51152">
    <property type="entry name" value="NFYA_HAP2_2"/>
    <property type="match status" value="1"/>
</dbReference>
<comment type="subcellular location">
    <subcellularLocation>
        <location evidence="1 8">Nucleus</location>
    </subcellularLocation>
</comment>
<keyword evidence="2 8" id="KW-0805">Transcription regulation</keyword>
<dbReference type="PANTHER" id="PTHR12632">
    <property type="entry name" value="TRANSCRIPTION FACTOR NF-Y ALPHA-RELATED"/>
    <property type="match status" value="1"/>
</dbReference>
<feature type="region of interest" description="Disordered" evidence="9">
    <location>
        <begin position="326"/>
        <end position="350"/>
    </location>
</feature>
<keyword evidence="6 8" id="KW-0539">Nucleus</keyword>
<evidence type="ECO:0000256" key="6">
    <source>
        <dbReference type="ARBA" id="ARBA00023242"/>
    </source>
</evidence>
<keyword evidence="11" id="KW-1185">Reference proteome</keyword>
<dbReference type="PROSITE" id="PS00686">
    <property type="entry name" value="NFYA_HAP2_1"/>
    <property type="match status" value="1"/>
</dbReference>
<evidence type="ECO:0000256" key="1">
    <source>
        <dbReference type="ARBA" id="ARBA00004123"/>
    </source>
</evidence>
<dbReference type="EMBL" id="BSYO01000026">
    <property type="protein sequence ID" value="GMH23341.1"/>
    <property type="molecule type" value="Genomic_DNA"/>
</dbReference>
<comment type="caution">
    <text evidence="10">The sequence shown here is derived from an EMBL/GenBank/DDBJ whole genome shotgun (WGS) entry which is preliminary data.</text>
</comment>
<sequence length="394" mass="43647">MDVAYFAAILLITDDFLSFKFKIVVNGCLYLKHDMLSVFFVVYCKANTMDGYLCVRGLATWDLHQIVDPIRRKSLPKEDYDQSSVHSMPLLYANASSYWNSKEQRISESLSNFPLHLGDKGRQLCVQLQDQDSSPSHSTTPSNHDLAAAGQTNSQERCISSESGLEGSRDRSFEHQGKPIILAGHRDASFNPQQIDYIPPMACISYPCADPYFNKLLAAYGPPPMIQPQIVGMAPARIPLPLGNVAEDEPIYVNAKQYHGILRRRQSRAKLEAQNKLIKVRKPYLHESRHLHAMNRVRGSGGRFLSTKKLKKSALEPISGGHIPPDLGFQHHYSQSTTTGSLANSSSGSSVFQQRDHGFKAVSAACLGGLKELGSGGFMNNLPGNHRHCSPVVR</sequence>
<dbReference type="Gene3D" id="6.10.250.2430">
    <property type="match status" value="1"/>
</dbReference>
<evidence type="ECO:0000256" key="8">
    <source>
        <dbReference type="RuleBase" id="RU367155"/>
    </source>
</evidence>
<dbReference type="SMART" id="SM00521">
    <property type="entry name" value="CBF"/>
    <property type="match status" value="1"/>
</dbReference>
<dbReference type="GO" id="GO:0003700">
    <property type="term" value="F:DNA-binding transcription factor activity"/>
    <property type="evidence" value="ECO:0007669"/>
    <property type="project" value="UniProtKB-UniRule"/>
</dbReference>
<feature type="compositionally biased region" description="Polar residues" evidence="9">
    <location>
        <begin position="150"/>
        <end position="163"/>
    </location>
</feature>
<comment type="similarity">
    <text evidence="8">Belongs to the NFYA/HAP2 subunit family.</text>
</comment>
<dbReference type="PRINTS" id="PR00616">
    <property type="entry name" value="CCAATSUBUNTB"/>
</dbReference>
<dbReference type="GO" id="GO:0003677">
    <property type="term" value="F:DNA binding"/>
    <property type="evidence" value="ECO:0007669"/>
    <property type="project" value="UniProtKB-KW"/>
</dbReference>
<evidence type="ECO:0000256" key="2">
    <source>
        <dbReference type="ARBA" id="ARBA00023015"/>
    </source>
</evidence>
<evidence type="ECO:0000256" key="7">
    <source>
        <dbReference type="ARBA" id="ARBA00025911"/>
    </source>
</evidence>
<proteinExistence type="inferred from homology"/>
<keyword evidence="3 8" id="KW-0238">DNA-binding</keyword>
<feature type="region of interest" description="Disordered" evidence="9">
    <location>
        <begin position="129"/>
        <end position="173"/>
    </location>
</feature>
<evidence type="ECO:0000256" key="3">
    <source>
        <dbReference type="ARBA" id="ARBA00023125"/>
    </source>
</evidence>
<evidence type="ECO:0000256" key="5">
    <source>
        <dbReference type="ARBA" id="ARBA00023163"/>
    </source>
</evidence>
<dbReference type="Pfam" id="PF02045">
    <property type="entry name" value="CBFB_NFYA"/>
    <property type="match status" value="1"/>
</dbReference>
<dbReference type="AlphaFoldDB" id="A0AAD3Y187"/>
<evidence type="ECO:0000313" key="10">
    <source>
        <dbReference type="EMBL" id="GMH23341.1"/>
    </source>
</evidence>
<dbReference type="InterPro" id="IPR018362">
    <property type="entry name" value="CCAAT-binding_factor_CS"/>
</dbReference>
<name>A0AAD3Y187_NEPGR</name>
<dbReference type="Proteomes" id="UP001279734">
    <property type="component" value="Unassembled WGS sequence"/>
</dbReference>
<feature type="compositionally biased region" description="Low complexity" evidence="9">
    <location>
        <begin position="129"/>
        <end position="144"/>
    </location>
</feature>
<dbReference type="InterPro" id="IPR001289">
    <property type="entry name" value="NFYA"/>
</dbReference>
<dbReference type="GO" id="GO:0016602">
    <property type="term" value="C:CCAAT-binding factor complex"/>
    <property type="evidence" value="ECO:0007669"/>
    <property type="project" value="InterPro"/>
</dbReference>
<gene>
    <name evidence="10" type="ORF">Nepgr_025184</name>
</gene>
<evidence type="ECO:0000256" key="4">
    <source>
        <dbReference type="ARBA" id="ARBA00023159"/>
    </source>
</evidence>
<feature type="compositionally biased region" description="Low complexity" evidence="9">
    <location>
        <begin position="336"/>
        <end position="350"/>
    </location>
</feature>